<evidence type="ECO:0000313" key="3">
    <source>
        <dbReference type="Proteomes" id="UP000823749"/>
    </source>
</evidence>
<dbReference type="PANTHER" id="PTHR31365:SF15">
    <property type="entry name" value="EXPRESSED PROTEIN"/>
    <property type="match status" value="1"/>
</dbReference>
<name>A0AAV6LD72_9ERIC</name>
<evidence type="ECO:0000313" key="2">
    <source>
        <dbReference type="EMBL" id="KAG5562665.1"/>
    </source>
</evidence>
<organism evidence="2 3">
    <name type="scientific">Rhododendron griersonianum</name>
    <dbReference type="NCBI Taxonomy" id="479676"/>
    <lineage>
        <taxon>Eukaryota</taxon>
        <taxon>Viridiplantae</taxon>
        <taxon>Streptophyta</taxon>
        <taxon>Embryophyta</taxon>
        <taxon>Tracheophyta</taxon>
        <taxon>Spermatophyta</taxon>
        <taxon>Magnoliopsida</taxon>
        <taxon>eudicotyledons</taxon>
        <taxon>Gunneridae</taxon>
        <taxon>Pentapetalae</taxon>
        <taxon>asterids</taxon>
        <taxon>Ericales</taxon>
        <taxon>Ericaceae</taxon>
        <taxon>Ericoideae</taxon>
        <taxon>Rhodoreae</taxon>
        <taxon>Rhododendron</taxon>
    </lineage>
</organism>
<keyword evidence="3" id="KW-1185">Reference proteome</keyword>
<sequence>MGGGNRREEGSLVIQSTNVFAALETLRKKKKSEKLSKSKGLSSKSQGKEAEEPTPVFWNPTPLTVKSWADVDDEDDDDYYATTAPIQPVWGTAESESKEAPVEESESEEDILDEGDEEVEEEHDQESEVQVPPEPEVMKAPEVSSAPKEAEKQLSKKELKKKDLAEFEAMLADFRVDPQTDNAQDELRDATKVKKDRDAGGVGDDEKKESLPLESKSAKKKKKKDKSSREVREPEDQPNSSNVTNGLGENAGAENAEEDASAMDVKERLKKMASVKKKKSNKELDGASKAAAIEAAARSAKLAAAKKKEKNHYNQQPVR</sequence>
<feature type="compositionally biased region" description="Acidic residues" evidence="1">
    <location>
        <begin position="102"/>
        <end position="127"/>
    </location>
</feature>
<proteinExistence type="predicted"/>
<gene>
    <name evidence="2" type="ORF">RHGRI_005401</name>
</gene>
<feature type="region of interest" description="Disordered" evidence="1">
    <location>
        <begin position="28"/>
        <end position="158"/>
    </location>
</feature>
<accession>A0AAV6LD72</accession>
<evidence type="ECO:0000256" key="1">
    <source>
        <dbReference type="SAM" id="MobiDB-lite"/>
    </source>
</evidence>
<feature type="compositionally biased region" description="Basic residues" evidence="1">
    <location>
        <begin position="268"/>
        <end position="280"/>
    </location>
</feature>
<dbReference type="AlphaFoldDB" id="A0AAV6LD72"/>
<dbReference type="PANTHER" id="PTHR31365">
    <property type="entry name" value="EXPRESSED PROTEIN"/>
    <property type="match status" value="1"/>
</dbReference>
<reference evidence="2" key="1">
    <citation type="submission" date="2020-08" db="EMBL/GenBank/DDBJ databases">
        <title>Plant Genome Project.</title>
        <authorList>
            <person name="Zhang R.-G."/>
        </authorList>
    </citation>
    <scope>NUCLEOTIDE SEQUENCE</scope>
    <source>
        <strain evidence="2">WSP0</strain>
        <tissue evidence="2">Leaf</tissue>
    </source>
</reference>
<feature type="compositionally biased region" description="Low complexity" evidence="1">
    <location>
        <begin position="245"/>
        <end position="254"/>
    </location>
</feature>
<feature type="compositionally biased region" description="Acidic residues" evidence="1">
    <location>
        <begin position="70"/>
        <end position="79"/>
    </location>
</feature>
<dbReference type="EMBL" id="JACTNZ010000002">
    <property type="protein sequence ID" value="KAG5562665.1"/>
    <property type="molecule type" value="Genomic_DNA"/>
</dbReference>
<feature type="compositionally biased region" description="Low complexity" evidence="1">
    <location>
        <begin position="287"/>
        <end position="303"/>
    </location>
</feature>
<comment type="caution">
    <text evidence="2">The sequence shown here is derived from an EMBL/GenBank/DDBJ whole genome shotgun (WGS) entry which is preliminary data.</text>
</comment>
<dbReference type="Proteomes" id="UP000823749">
    <property type="component" value="Chromosome 2"/>
</dbReference>
<feature type="compositionally biased region" description="Basic and acidic residues" evidence="1">
    <location>
        <begin position="185"/>
        <end position="211"/>
    </location>
</feature>
<protein>
    <submittedName>
        <fullName evidence="2">Uncharacterized protein</fullName>
    </submittedName>
</protein>
<feature type="region of interest" description="Disordered" evidence="1">
    <location>
        <begin position="173"/>
        <end position="319"/>
    </location>
</feature>
<feature type="compositionally biased region" description="Basic and acidic residues" evidence="1">
    <location>
        <begin position="148"/>
        <end position="158"/>
    </location>
</feature>